<evidence type="ECO:0000313" key="3">
    <source>
        <dbReference type="Proteomes" id="UP000198280"/>
    </source>
</evidence>
<feature type="transmembrane region" description="Helical" evidence="1">
    <location>
        <begin position="71"/>
        <end position="92"/>
    </location>
</feature>
<proteinExistence type="predicted"/>
<sequence>MSGNEQGAGEADAALAAALADVPPDGAAGGEEYAAARADVDLLRTQVRLIGDALAARPAPPAQRRPRGRRALAWCLAAVVAGVVGIGGVVLARNAALGGDSAAGDAKLTAEGVVACASDIAEGTVREVTPTGEPGDLRVVMDVDRRLKPAGGAPRLAFTIHIDDDHDDVAPPPEPGSRVLVMVSVLPGEPVDLYEGAEDIASARAWMERALTASRELPCESDTA</sequence>
<protein>
    <submittedName>
        <fullName evidence="2">Uncharacterized protein</fullName>
    </submittedName>
</protein>
<keyword evidence="1" id="KW-1133">Transmembrane helix</keyword>
<dbReference type="AlphaFoldDB" id="A0A239LFZ1"/>
<keyword evidence="1" id="KW-0812">Transmembrane</keyword>
<accession>A0A239LFZ1</accession>
<gene>
    <name evidence="2" type="ORF">SAMN05216252_119106</name>
</gene>
<name>A0A239LFZ1_9ACTN</name>
<evidence type="ECO:0000313" key="2">
    <source>
        <dbReference type="EMBL" id="SNT28753.1"/>
    </source>
</evidence>
<dbReference type="OrthoDB" id="4306652at2"/>
<dbReference type="RefSeq" id="WP_089226950.1">
    <property type="nucleotide sequence ID" value="NZ_FZOF01000019.1"/>
</dbReference>
<dbReference type="Proteomes" id="UP000198280">
    <property type="component" value="Unassembled WGS sequence"/>
</dbReference>
<dbReference type="EMBL" id="FZOF01000019">
    <property type="protein sequence ID" value="SNT28753.1"/>
    <property type="molecule type" value="Genomic_DNA"/>
</dbReference>
<organism evidence="2 3">
    <name type="scientific">Actinacidiphila glaucinigra</name>
    <dbReference type="NCBI Taxonomy" id="235986"/>
    <lineage>
        <taxon>Bacteria</taxon>
        <taxon>Bacillati</taxon>
        <taxon>Actinomycetota</taxon>
        <taxon>Actinomycetes</taxon>
        <taxon>Kitasatosporales</taxon>
        <taxon>Streptomycetaceae</taxon>
        <taxon>Actinacidiphila</taxon>
    </lineage>
</organism>
<evidence type="ECO:0000256" key="1">
    <source>
        <dbReference type="SAM" id="Phobius"/>
    </source>
</evidence>
<keyword evidence="3" id="KW-1185">Reference proteome</keyword>
<reference evidence="2 3" key="1">
    <citation type="submission" date="2017-06" db="EMBL/GenBank/DDBJ databases">
        <authorList>
            <person name="Kim H.J."/>
            <person name="Triplett B.A."/>
        </authorList>
    </citation>
    <scope>NUCLEOTIDE SEQUENCE [LARGE SCALE GENOMIC DNA]</scope>
    <source>
        <strain evidence="2 3">CGMCC 4.1858</strain>
    </source>
</reference>
<keyword evidence="1" id="KW-0472">Membrane</keyword>